<evidence type="ECO:0000259" key="11">
    <source>
        <dbReference type="Pfam" id="PF00712"/>
    </source>
</evidence>
<evidence type="ECO:0000256" key="6">
    <source>
        <dbReference type="ARBA" id="ARBA00022695"/>
    </source>
</evidence>
<evidence type="ECO:0000256" key="2">
    <source>
        <dbReference type="ARBA" id="ARBA00010752"/>
    </source>
</evidence>
<dbReference type="InterPro" id="IPR001001">
    <property type="entry name" value="DNA_polIII_beta"/>
</dbReference>
<evidence type="ECO:0000256" key="8">
    <source>
        <dbReference type="ARBA" id="ARBA00022932"/>
    </source>
</evidence>
<protein>
    <recommendedName>
        <fullName evidence="3 10">Beta sliding clamp</fullName>
    </recommendedName>
</protein>
<feature type="domain" description="DNA polymerase III beta sliding clamp central" evidence="12">
    <location>
        <begin position="130"/>
        <end position="243"/>
    </location>
</feature>
<dbReference type="GO" id="GO:0009360">
    <property type="term" value="C:DNA polymerase III complex"/>
    <property type="evidence" value="ECO:0007669"/>
    <property type="project" value="InterPro"/>
</dbReference>
<dbReference type="SUPFAM" id="SSF55979">
    <property type="entry name" value="DNA clamp"/>
    <property type="match status" value="3"/>
</dbReference>
<gene>
    <name evidence="14" type="primary">dnaN</name>
    <name evidence="14" type="ORF">SOFFGTOCOR_0608</name>
</gene>
<name>A0A0M6W9M1_9GAMM</name>
<dbReference type="GO" id="GO:0006271">
    <property type="term" value="P:DNA strand elongation involved in DNA replication"/>
    <property type="evidence" value="ECO:0007669"/>
    <property type="project" value="TreeGrafter"/>
</dbReference>
<dbReference type="GO" id="GO:0005737">
    <property type="term" value="C:cytoplasm"/>
    <property type="evidence" value="ECO:0007669"/>
    <property type="project" value="UniProtKB-SubCell"/>
</dbReference>
<evidence type="ECO:0000256" key="4">
    <source>
        <dbReference type="ARBA" id="ARBA00022490"/>
    </source>
</evidence>
<dbReference type="InterPro" id="IPR046938">
    <property type="entry name" value="DNA_clamp_sf"/>
</dbReference>
<evidence type="ECO:0000313" key="15">
    <source>
        <dbReference type="Proteomes" id="UP000242301"/>
    </source>
</evidence>
<feature type="domain" description="DNA polymerase III beta sliding clamp C-terminal" evidence="13">
    <location>
        <begin position="246"/>
        <end position="365"/>
    </location>
</feature>
<evidence type="ECO:0000256" key="7">
    <source>
        <dbReference type="ARBA" id="ARBA00022705"/>
    </source>
</evidence>
<accession>A0A0M6W9M1</accession>
<evidence type="ECO:0000256" key="5">
    <source>
        <dbReference type="ARBA" id="ARBA00022679"/>
    </source>
</evidence>
<sequence>MKLIINREELIKSLYQINSALSSRPILPILNNILLRVNEGVLQLITTDLEIEIIINILLNKRYEIGETTIPARKFYEIWKNLPEFSEIKLEINNNKLTIDSGRSHFLLSTLPSVNFPNINIWKSKIDFSISQTTLKNLIEATQFSMANQDIRYYLNGMLIETKNQIIRSVSTDGHRLSIYDANIEFTVPYNKIIIPRKGVIELLHLLNNNNSLVKIEIGENNIRAYLNNIIFTSKLIDGHFPDYHQVLPKNTNKILETNCDSLKQALLRTSILSNKINLGVRLYLSKNQLCITANNQEQEIAEETIDVMYHGIDIEICFNVKYILDILSVIKSKYVQFLLTDSISSVLIKNPEKQTAIYVIMPMRL</sequence>
<keyword evidence="7 10" id="KW-0235">DNA replication</keyword>
<evidence type="ECO:0000259" key="12">
    <source>
        <dbReference type="Pfam" id="PF02767"/>
    </source>
</evidence>
<dbReference type="PANTHER" id="PTHR30478:SF0">
    <property type="entry name" value="BETA SLIDING CLAMP"/>
    <property type="match status" value="1"/>
</dbReference>
<dbReference type="NCBIfam" id="TIGR00663">
    <property type="entry name" value="dnan"/>
    <property type="match status" value="1"/>
</dbReference>
<comment type="function">
    <text evidence="10">Confers DNA tethering and processivity to DNA polymerases and other proteins. Acts as a clamp, forming a ring around DNA (a reaction catalyzed by the clamp-loading complex) which diffuses in an ATP-independent manner freely and bidirectionally along dsDNA. Initially characterized for its ability to contact the catalytic subunit of DNA polymerase III (Pol III), a complex, multichain enzyme responsible for most of the replicative synthesis in bacteria; Pol III exhibits 3'-5' exonuclease proofreading activity. The beta chain is required for initiation of replication as well as for processivity of DNA replication.</text>
</comment>
<keyword evidence="8 10" id="KW-0239">DNA-directed DNA polymerase</keyword>
<keyword evidence="4 10" id="KW-0963">Cytoplasm</keyword>
<dbReference type="AlphaFoldDB" id="A0A0M6W9M1"/>
<evidence type="ECO:0000256" key="9">
    <source>
        <dbReference type="ARBA" id="ARBA00023125"/>
    </source>
</evidence>
<dbReference type="Pfam" id="PF00712">
    <property type="entry name" value="DNA_pol3_beta"/>
    <property type="match status" value="1"/>
</dbReference>
<reference evidence="15" key="1">
    <citation type="submission" date="2015-05" db="EMBL/GenBank/DDBJ databases">
        <authorList>
            <person name="Manzano-Marin A."/>
        </authorList>
    </citation>
    <scope>NUCLEOTIDE SEQUENCE [LARGE SCALE GENOMIC DNA]</scope>
    <source>
        <strain evidence="15">officinalis</strain>
    </source>
</reference>
<dbReference type="Proteomes" id="UP000242301">
    <property type="component" value="Unassembled WGS sequence"/>
</dbReference>
<evidence type="ECO:0000313" key="14">
    <source>
        <dbReference type="EMBL" id="CRK86007.1"/>
    </source>
</evidence>
<keyword evidence="5 10" id="KW-0808">Transferase</keyword>
<dbReference type="Pfam" id="PF02767">
    <property type="entry name" value="DNA_pol3_beta_2"/>
    <property type="match status" value="1"/>
</dbReference>
<evidence type="ECO:0000256" key="3">
    <source>
        <dbReference type="ARBA" id="ARBA00021035"/>
    </source>
</evidence>
<keyword evidence="15" id="KW-1185">Reference proteome</keyword>
<comment type="subcellular location">
    <subcellularLocation>
        <location evidence="1 10">Cytoplasm</location>
    </subcellularLocation>
</comment>
<dbReference type="STRING" id="1715285.SOFFGTOCOR_0608"/>
<dbReference type="GO" id="GO:0008408">
    <property type="term" value="F:3'-5' exonuclease activity"/>
    <property type="evidence" value="ECO:0007669"/>
    <property type="project" value="InterPro"/>
</dbReference>
<dbReference type="GO" id="GO:0003887">
    <property type="term" value="F:DNA-directed DNA polymerase activity"/>
    <property type="evidence" value="ECO:0007669"/>
    <property type="project" value="UniProtKB-UniRule"/>
</dbReference>
<evidence type="ECO:0000256" key="10">
    <source>
        <dbReference type="PIRNR" id="PIRNR000804"/>
    </source>
</evidence>
<dbReference type="InterPro" id="IPR022635">
    <property type="entry name" value="DNA_polIII_beta_C"/>
</dbReference>
<organism evidence="14 15">
    <name type="scientific">Candidatus Providencia siddallii</name>
    <dbReference type="NCBI Taxonomy" id="1715285"/>
    <lineage>
        <taxon>Bacteria</taxon>
        <taxon>Pseudomonadati</taxon>
        <taxon>Pseudomonadota</taxon>
        <taxon>Gammaproteobacteria</taxon>
        <taxon>Enterobacterales</taxon>
        <taxon>Morganellaceae</taxon>
        <taxon>Providencia</taxon>
    </lineage>
</organism>
<dbReference type="CDD" id="cd00140">
    <property type="entry name" value="beta_clamp"/>
    <property type="match status" value="1"/>
</dbReference>
<dbReference type="Pfam" id="PF02768">
    <property type="entry name" value="DNA_pol3_beta_3"/>
    <property type="match status" value="1"/>
</dbReference>
<keyword evidence="9" id="KW-0238">DNA-binding</keyword>
<dbReference type="EMBL" id="CVRF01000003">
    <property type="protein sequence ID" value="CRK86007.1"/>
    <property type="molecule type" value="Genomic_DNA"/>
</dbReference>
<dbReference type="SMART" id="SM00480">
    <property type="entry name" value="POL3Bc"/>
    <property type="match status" value="1"/>
</dbReference>
<feature type="domain" description="DNA polymerase III beta sliding clamp N-terminal" evidence="11">
    <location>
        <begin position="1"/>
        <end position="119"/>
    </location>
</feature>
<keyword evidence="6 10" id="KW-0548">Nucleotidyltransferase</keyword>
<dbReference type="InterPro" id="IPR022637">
    <property type="entry name" value="DNA_polIII_beta_cen"/>
</dbReference>
<dbReference type="GO" id="GO:0003677">
    <property type="term" value="F:DNA binding"/>
    <property type="evidence" value="ECO:0007669"/>
    <property type="project" value="UniProtKB-UniRule"/>
</dbReference>
<comment type="subunit">
    <text evidence="10">Forms a ring-shaped head-to-tail homodimer around DNA.</text>
</comment>
<dbReference type="InterPro" id="IPR022634">
    <property type="entry name" value="DNA_polIII_beta_N"/>
</dbReference>
<comment type="similarity">
    <text evidence="2 10">Belongs to the beta sliding clamp family.</text>
</comment>
<dbReference type="Gene3D" id="3.10.150.10">
    <property type="entry name" value="DNA Polymerase III, subunit A, domain 2"/>
    <property type="match status" value="1"/>
</dbReference>
<evidence type="ECO:0000256" key="1">
    <source>
        <dbReference type="ARBA" id="ARBA00004496"/>
    </source>
</evidence>
<evidence type="ECO:0000259" key="13">
    <source>
        <dbReference type="Pfam" id="PF02768"/>
    </source>
</evidence>
<dbReference type="PANTHER" id="PTHR30478">
    <property type="entry name" value="DNA POLYMERASE III SUBUNIT BETA"/>
    <property type="match status" value="1"/>
</dbReference>
<proteinExistence type="inferred from homology"/>
<dbReference type="PIRSF" id="PIRSF000804">
    <property type="entry name" value="DNA_pol_III_b"/>
    <property type="match status" value="1"/>
</dbReference>
<dbReference type="Gene3D" id="3.70.10.10">
    <property type="match status" value="1"/>
</dbReference>